<accession>A0A914RKC6</accession>
<evidence type="ECO:0000313" key="3">
    <source>
        <dbReference type="WBParaSite" id="PEQ_0000691201-mRNA-1"/>
    </source>
</evidence>
<dbReference type="WBParaSite" id="PEQ_0000691201-mRNA-1">
    <property type="protein sequence ID" value="PEQ_0000691201-mRNA-1"/>
    <property type="gene ID" value="PEQ_0000691201"/>
</dbReference>
<evidence type="ECO:0000256" key="1">
    <source>
        <dbReference type="SAM" id="MobiDB-lite"/>
    </source>
</evidence>
<dbReference type="AlphaFoldDB" id="A0A914RKC6"/>
<reference evidence="3" key="1">
    <citation type="submission" date="2022-11" db="UniProtKB">
        <authorList>
            <consortium name="WormBaseParasite"/>
        </authorList>
    </citation>
    <scope>IDENTIFICATION</scope>
</reference>
<sequence>MRDRKRGYIVCGWCSSDLQSSSSSSNVPIRTTLDTEGGGIADVIGRFTFRLNCTSFEVRELESFEDTAEGEARRTLDELLRSSNRLLDIVKHAVILLQMAKSRVESISFSDTQMAIEDDGDDSHTEPSSKDCDEEFFDAESPLEERAAKEAIGDNEVPKARSSSTEKANRVSLGVLEADFGDDDEDFDAIYDDTEESDVGNVQQQHGS</sequence>
<dbReference type="Proteomes" id="UP000887564">
    <property type="component" value="Unplaced"/>
</dbReference>
<proteinExistence type="predicted"/>
<evidence type="ECO:0000313" key="2">
    <source>
        <dbReference type="Proteomes" id="UP000887564"/>
    </source>
</evidence>
<name>A0A914RKC6_PAREQ</name>
<protein>
    <submittedName>
        <fullName evidence="3">Uncharacterized protein</fullName>
    </submittedName>
</protein>
<feature type="region of interest" description="Disordered" evidence="1">
    <location>
        <begin position="146"/>
        <end position="208"/>
    </location>
</feature>
<keyword evidence="2" id="KW-1185">Reference proteome</keyword>
<feature type="compositionally biased region" description="Basic and acidic residues" evidence="1">
    <location>
        <begin position="146"/>
        <end position="159"/>
    </location>
</feature>
<feature type="compositionally biased region" description="Acidic residues" evidence="1">
    <location>
        <begin position="179"/>
        <end position="198"/>
    </location>
</feature>
<organism evidence="2 3">
    <name type="scientific">Parascaris equorum</name>
    <name type="common">Equine roundworm</name>
    <dbReference type="NCBI Taxonomy" id="6256"/>
    <lineage>
        <taxon>Eukaryota</taxon>
        <taxon>Metazoa</taxon>
        <taxon>Ecdysozoa</taxon>
        <taxon>Nematoda</taxon>
        <taxon>Chromadorea</taxon>
        <taxon>Rhabditida</taxon>
        <taxon>Spirurina</taxon>
        <taxon>Ascaridomorpha</taxon>
        <taxon>Ascaridoidea</taxon>
        <taxon>Ascarididae</taxon>
        <taxon>Parascaris</taxon>
    </lineage>
</organism>